<evidence type="ECO:0000313" key="2">
    <source>
        <dbReference type="Proteomes" id="UP000242715"/>
    </source>
</evidence>
<dbReference type="EMBL" id="DF973228">
    <property type="protein sequence ID" value="GAU21356.1"/>
    <property type="molecule type" value="Genomic_DNA"/>
</dbReference>
<sequence length="116" mass="12864">MKPIKIAQFPQQNVDFPSISFSVIELATVASATDSIVRRSHRHKDSPNLFVVLAVTQIHRVVHLSDVTVYGAVVAQIHRCRFQVDFLARSIIHIGVKEAYADEEAAAIICSELVLV</sequence>
<protein>
    <submittedName>
        <fullName evidence="1">Uncharacterized protein</fullName>
    </submittedName>
</protein>
<keyword evidence="2" id="KW-1185">Reference proteome</keyword>
<organism evidence="1 2">
    <name type="scientific">Trifolium subterraneum</name>
    <name type="common">Subterranean clover</name>
    <dbReference type="NCBI Taxonomy" id="3900"/>
    <lineage>
        <taxon>Eukaryota</taxon>
        <taxon>Viridiplantae</taxon>
        <taxon>Streptophyta</taxon>
        <taxon>Embryophyta</taxon>
        <taxon>Tracheophyta</taxon>
        <taxon>Spermatophyta</taxon>
        <taxon>Magnoliopsida</taxon>
        <taxon>eudicotyledons</taxon>
        <taxon>Gunneridae</taxon>
        <taxon>Pentapetalae</taxon>
        <taxon>rosids</taxon>
        <taxon>fabids</taxon>
        <taxon>Fabales</taxon>
        <taxon>Fabaceae</taxon>
        <taxon>Papilionoideae</taxon>
        <taxon>50 kb inversion clade</taxon>
        <taxon>NPAAA clade</taxon>
        <taxon>Hologalegina</taxon>
        <taxon>IRL clade</taxon>
        <taxon>Trifolieae</taxon>
        <taxon>Trifolium</taxon>
    </lineage>
</organism>
<proteinExistence type="predicted"/>
<evidence type="ECO:0000313" key="1">
    <source>
        <dbReference type="EMBL" id="GAU21356.1"/>
    </source>
</evidence>
<dbReference type="AlphaFoldDB" id="A0A2Z6LRR6"/>
<gene>
    <name evidence="1" type="ORF">TSUD_189430</name>
</gene>
<reference evidence="2" key="1">
    <citation type="journal article" date="2017" name="Front. Plant Sci.">
        <title>Climate Clever Clovers: New Paradigm to Reduce the Environmental Footprint of Ruminants by Breeding Low Methanogenic Forages Utilizing Haplotype Variation.</title>
        <authorList>
            <person name="Kaur P."/>
            <person name="Appels R."/>
            <person name="Bayer P.E."/>
            <person name="Keeble-Gagnere G."/>
            <person name="Wang J."/>
            <person name="Hirakawa H."/>
            <person name="Shirasawa K."/>
            <person name="Vercoe P."/>
            <person name="Stefanova K."/>
            <person name="Durmic Z."/>
            <person name="Nichols P."/>
            <person name="Revell C."/>
            <person name="Isobe S.N."/>
            <person name="Edwards D."/>
            <person name="Erskine W."/>
        </authorList>
    </citation>
    <scope>NUCLEOTIDE SEQUENCE [LARGE SCALE GENOMIC DNA]</scope>
    <source>
        <strain evidence="2">cv. Daliak</strain>
    </source>
</reference>
<dbReference type="Proteomes" id="UP000242715">
    <property type="component" value="Unassembled WGS sequence"/>
</dbReference>
<name>A0A2Z6LRR6_TRISU</name>
<accession>A0A2Z6LRR6</accession>